<feature type="compositionally biased region" description="Polar residues" evidence="1">
    <location>
        <begin position="256"/>
        <end position="267"/>
    </location>
</feature>
<proteinExistence type="predicted"/>
<sequence length="273" mass="29469">MIEPENQWTGEEDAGETVTAIDPSPDVLRETAFGSPIDAARIERVRIVRARDGGQLRTVITGSKPVRTIAYPSSRYQCIRYGEATTECLRLPAEELCPRTVEALAQPMRIEALVDGRWLSTVIDAAAVYANGDAALIECKRDWSLFKTRSGVTQTVLAKLGAKCLGMRYDRYVLVHAGSETRCTNVDEVQACRFVDVPDSLVAATSTLLAGGSASLLTVAGVLSDDYHVGRARAFALMARRVIEIDLESPLGPSSECRSTPATSSFMPTLAAA</sequence>
<gene>
    <name evidence="2" type="ORF">SAMN05216557_105172</name>
</gene>
<feature type="region of interest" description="Disordered" evidence="1">
    <location>
        <begin position="251"/>
        <end position="273"/>
    </location>
</feature>
<evidence type="ECO:0008006" key="4">
    <source>
        <dbReference type="Google" id="ProtNLM"/>
    </source>
</evidence>
<evidence type="ECO:0000313" key="3">
    <source>
        <dbReference type="Proteomes" id="UP000323502"/>
    </source>
</evidence>
<dbReference type="OrthoDB" id="7403808at2"/>
<protein>
    <recommendedName>
        <fullName evidence="4">TnsA endonuclease N terminal</fullName>
    </recommendedName>
</protein>
<keyword evidence="3" id="KW-1185">Reference proteome</keyword>
<dbReference type="AlphaFoldDB" id="A0A1G7NI43"/>
<dbReference type="RefSeq" id="WP_160146801.1">
    <property type="nucleotide sequence ID" value="NZ_FNBI01000005.1"/>
</dbReference>
<name>A0A1G7NI43_9SPHN</name>
<accession>A0A1G7NI43</accession>
<evidence type="ECO:0000256" key="1">
    <source>
        <dbReference type="SAM" id="MobiDB-lite"/>
    </source>
</evidence>
<dbReference type="EMBL" id="FNBI01000005">
    <property type="protein sequence ID" value="SDF73622.1"/>
    <property type="molecule type" value="Genomic_DNA"/>
</dbReference>
<feature type="region of interest" description="Disordered" evidence="1">
    <location>
        <begin position="1"/>
        <end position="20"/>
    </location>
</feature>
<dbReference type="Proteomes" id="UP000323502">
    <property type="component" value="Unassembled WGS sequence"/>
</dbReference>
<organism evidence="2 3">
    <name type="scientific">Sphingomonas carotinifaciens</name>
    <dbReference type="NCBI Taxonomy" id="1166323"/>
    <lineage>
        <taxon>Bacteria</taxon>
        <taxon>Pseudomonadati</taxon>
        <taxon>Pseudomonadota</taxon>
        <taxon>Alphaproteobacteria</taxon>
        <taxon>Sphingomonadales</taxon>
        <taxon>Sphingomonadaceae</taxon>
        <taxon>Sphingomonas</taxon>
    </lineage>
</organism>
<evidence type="ECO:0000313" key="2">
    <source>
        <dbReference type="EMBL" id="SDF73622.1"/>
    </source>
</evidence>
<reference evidence="2 3" key="1">
    <citation type="submission" date="2016-10" db="EMBL/GenBank/DDBJ databases">
        <authorList>
            <person name="Varghese N."/>
            <person name="Submissions S."/>
        </authorList>
    </citation>
    <scope>NUCLEOTIDE SEQUENCE [LARGE SCALE GENOMIC DNA]</scope>
    <source>
        <strain evidence="2 3">S7-754</strain>
    </source>
</reference>